<dbReference type="EMBL" id="FXTI01000020">
    <property type="protein sequence ID" value="SMO95623.1"/>
    <property type="molecule type" value="Genomic_DNA"/>
</dbReference>
<reference evidence="1 2" key="1">
    <citation type="submission" date="2017-05" db="EMBL/GenBank/DDBJ databases">
        <authorList>
            <person name="Varghese N."/>
            <person name="Submissions S."/>
        </authorList>
    </citation>
    <scope>NUCLEOTIDE SEQUENCE [LARGE SCALE GENOMIC DNA]</scope>
    <source>
        <strain evidence="1 2">DSM 45474</strain>
    </source>
</reference>
<accession>A0A521FHC7</accession>
<gene>
    <name evidence="1" type="ORF">SAMN06264849_1208</name>
</gene>
<evidence type="ECO:0000313" key="1">
    <source>
        <dbReference type="EMBL" id="SMO95623.1"/>
    </source>
</evidence>
<name>A0A521FHC7_9BACL</name>
<evidence type="ECO:0000313" key="2">
    <source>
        <dbReference type="Proteomes" id="UP000315636"/>
    </source>
</evidence>
<keyword evidence="2" id="KW-1185">Reference proteome</keyword>
<protein>
    <submittedName>
        <fullName evidence="1">Uncharacterized protein</fullName>
    </submittedName>
</protein>
<sequence length="119" mass="13756">MQTVYTRFVDMVFVGGVIILGGKVNGKEETIKAWLTSQPKRKGCCYRRTHLFSRSGKMSSQVTRFRSECEGLFLEWKVNLFVHWRQGYEMSETCGIILEFIILGHIYSLHKASLMVDLT</sequence>
<dbReference type="AlphaFoldDB" id="A0A521FHC7"/>
<organism evidence="1 2">
    <name type="scientific">Melghirimyces algeriensis</name>
    <dbReference type="NCBI Taxonomy" id="910412"/>
    <lineage>
        <taxon>Bacteria</taxon>
        <taxon>Bacillati</taxon>
        <taxon>Bacillota</taxon>
        <taxon>Bacilli</taxon>
        <taxon>Bacillales</taxon>
        <taxon>Thermoactinomycetaceae</taxon>
        <taxon>Melghirimyces</taxon>
    </lineage>
</organism>
<proteinExistence type="predicted"/>
<dbReference type="Proteomes" id="UP000315636">
    <property type="component" value="Unassembled WGS sequence"/>
</dbReference>